<accession>A0A0P6XVL3</accession>
<dbReference type="PANTHER" id="PTHR31377:SF0">
    <property type="entry name" value="AGMATINE DEIMINASE-RELATED"/>
    <property type="match status" value="1"/>
</dbReference>
<comment type="catalytic activity">
    <reaction evidence="2">
        <text>agmatine + H2O = N-carbamoylputrescine + NH4(+)</text>
        <dbReference type="Rhea" id="RHEA:18037"/>
        <dbReference type="ChEBI" id="CHEBI:15377"/>
        <dbReference type="ChEBI" id="CHEBI:28938"/>
        <dbReference type="ChEBI" id="CHEBI:58145"/>
        <dbReference type="ChEBI" id="CHEBI:58318"/>
        <dbReference type="EC" id="3.5.3.12"/>
    </reaction>
</comment>
<dbReference type="OrthoDB" id="9808013at2"/>
<keyword evidence="1 2" id="KW-0378">Hydrolase</keyword>
<evidence type="ECO:0000313" key="3">
    <source>
        <dbReference type="EMBL" id="KPL83185.1"/>
    </source>
</evidence>
<dbReference type="PATRIC" id="fig|869279.4.peg.2328"/>
<dbReference type="InterPro" id="IPR017754">
    <property type="entry name" value="Agmatine_deiminase"/>
</dbReference>
<evidence type="ECO:0000256" key="2">
    <source>
        <dbReference type="HAMAP-Rule" id="MF_01841"/>
    </source>
</evidence>
<dbReference type="EMBL" id="LGKO01000004">
    <property type="protein sequence ID" value="KPL83185.1"/>
    <property type="molecule type" value="Genomic_DNA"/>
</dbReference>
<gene>
    <name evidence="2" type="primary">aguA</name>
    <name evidence="3" type="ORF">SE15_07990</name>
</gene>
<dbReference type="GO" id="GO:0004668">
    <property type="term" value="F:protein-arginine deiminase activity"/>
    <property type="evidence" value="ECO:0007669"/>
    <property type="project" value="InterPro"/>
</dbReference>
<protein>
    <recommendedName>
        <fullName evidence="2">Putative agmatine deiminase</fullName>
        <ecNumber evidence="2">3.5.3.12</ecNumber>
    </recommendedName>
    <alternativeName>
        <fullName evidence="2">Agmatine iminohydrolase</fullName>
    </alternativeName>
</protein>
<dbReference type="GO" id="GO:0047632">
    <property type="term" value="F:agmatine deiminase activity"/>
    <property type="evidence" value="ECO:0007669"/>
    <property type="project" value="UniProtKB-UniRule"/>
</dbReference>
<dbReference type="Gene3D" id="3.75.10.10">
    <property type="entry name" value="L-arginine/glycine Amidinotransferase, Chain A"/>
    <property type="match status" value="1"/>
</dbReference>
<dbReference type="Pfam" id="PF04371">
    <property type="entry name" value="PAD_porph"/>
    <property type="match status" value="1"/>
</dbReference>
<dbReference type="EC" id="3.5.3.12" evidence="2"/>
<name>A0A0P6XVL3_9CHLR</name>
<dbReference type="HAMAP" id="MF_01841">
    <property type="entry name" value="Agmatine_deimin"/>
    <property type="match status" value="1"/>
</dbReference>
<dbReference type="SUPFAM" id="SSF55909">
    <property type="entry name" value="Pentein"/>
    <property type="match status" value="1"/>
</dbReference>
<dbReference type="AlphaFoldDB" id="A0A0P6XVL3"/>
<evidence type="ECO:0000256" key="1">
    <source>
        <dbReference type="ARBA" id="ARBA00022801"/>
    </source>
</evidence>
<sequence>MSRRLNSTPRQDGFRMPGEFEPHAGCWMLWPERPDNWRLGAKPAQRAFVEVAKAISQFEPVTMGVSAGQFLNARSLLPPEVRVVEMSYNDSWMRDCGPTFVTNGKEIRAIDWEFNAWGGLQGGLYFPWDQDNLVARKVAEIERVDVYKAPLVLEGGSIHVDGEGTLITTEECLLNPNRNPELTREQIEAFLQEYLNVETIIWLPRGVYNDETSGHVDNLCCFIRPGVVALTWTEDKSDPQYEISAEAYEILCQAKDARGRRLEVHKIHQPNPVYITKEESEWVDAIEGTLPRREGDRLAASYINFYMANGGAVVPVFNDPHDKQALAALQELMPERKVVGVYAREILLGGGNIHCITQQQPRPLVP</sequence>
<dbReference type="Proteomes" id="UP000050544">
    <property type="component" value="Unassembled WGS sequence"/>
</dbReference>
<comment type="similarity">
    <text evidence="2">Belongs to the agmatine deiminase family.</text>
</comment>
<feature type="active site" description="Amidino-cysteine intermediate" evidence="2">
    <location>
        <position position="355"/>
    </location>
</feature>
<dbReference type="GO" id="GO:0009446">
    <property type="term" value="P:putrescine biosynthetic process"/>
    <property type="evidence" value="ECO:0007669"/>
    <property type="project" value="InterPro"/>
</dbReference>
<keyword evidence="4" id="KW-1185">Reference proteome</keyword>
<dbReference type="InterPro" id="IPR007466">
    <property type="entry name" value="Peptidyl-Arg-deiminase_porph"/>
</dbReference>
<evidence type="ECO:0000313" key="4">
    <source>
        <dbReference type="Proteomes" id="UP000050544"/>
    </source>
</evidence>
<organism evidence="3 4">
    <name type="scientific">Thermanaerothrix daxensis</name>
    <dbReference type="NCBI Taxonomy" id="869279"/>
    <lineage>
        <taxon>Bacteria</taxon>
        <taxon>Bacillati</taxon>
        <taxon>Chloroflexota</taxon>
        <taxon>Anaerolineae</taxon>
        <taxon>Anaerolineales</taxon>
        <taxon>Anaerolineaceae</taxon>
        <taxon>Thermanaerothrix</taxon>
    </lineage>
</organism>
<reference evidence="3 4" key="1">
    <citation type="submission" date="2015-07" db="EMBL/GenBank/DDBJ databases">
        <title>Whole genome sequence of Thermanaerothrix daxensis DSM 23592.</title>
        <authorList>
            <person name="Hemp J."/>
            <person name="Ward L.M."/>
            <person name="Pace L.A."/>
            <person name="Fischer W.W."/>
        </authorList>
    </citation>
    <scope>NUCLEOTIDE SEQUENCE [LARGE SCALE GENOMIC DNA]</scope>
    <source>
        <strain evidence="3 4">GNS-1</strain>
    </source>
</reference>
<dbReference type="STRING" id="869279.SE15_07990"/>
<comment type="caution">
    <text evidence="3">The sequence shown here is derived from an EMBL/GenBank/DDBJ whole genome shotgun (WGS) entry which is preliminary data.</text>
</comment>
<dbReference type="RefSeq" id="WP_054521589.1">
    <property type="nucleotide sequence ID" value="NZ_LGKO01000004.1"/>
</dbReference>
<dbReference type="PANTHER" id="PTHR31377">
    <property type="entry name" value="AGMATINE DEIMINASE-RELATED"/>
    <property type="match status" value="1"/>
</dbReference>
<proteinExistence type="inferred from homology"/>
<dbReference type="NCBIfam" id="NF010070">
    <property type="entry name" value="PRK13551.1"/>
    <property type="match status" value="1"/>
</dbReference>
<dbReference type="NCBIfam" id="TIGR03380">
    <property type="entry name" value="agmatine_aguA"/>
    <property type="match status" value="1"/>
</dbReference>